<evidence type="ECO:0000256" key="18">
    <source>
        <dbReference type="ARBA" id="ARBA00024980"/>
    </source>
</evidence>
<evidence type="ECO:0000256" key="13">
    <source>
        <dbReference type="ARBA" id="ARBA00023010"/>
    </source>
</evidence>
<feature type="compositionally biased region" description="Low complexity" evidence="20">
    <location>
        <begin position="92"/>
        <end position="109"/>
    </location>
</feature>
<evidence type="ECO:0000256" key="1">
    <source>
        <dbReference type="ARBA" id="ARBA00001947"/>
    </source>
</evidence>
<evidence type="ECO:0000256" key="14">
    <source>
        <dbReference type="ARBA" id="ARBA00023128"/>
    </source>
</evidence>
<name>A0A9P4P1B8_9PEZI</name>
<feature type="compositionally biased region" description="Acidic residues" evidence="20">
    <location>
        <begin position="210"/>
        <end position="222"/>
    </location>
</feature>
<evidence type="ECO:0000256" key="3">
    <source>
        <dbReference type="ARBA" id="ARBA00004164"/>
    </source>
</evidence>
<dbReference type="PROSITE" id="PS51808">
    <property type="entry name" value="CHCH"/>
    <property type="match status" value="1"/>
</dbReference>
<comment type="caution">
    <text evidence="21">The sequence shown here is derived from an EMBL/GenBank/DDBJ whole genome shotgun (WGS) entry which is preliminary data.</text>
</comment>
<keyword evidence="22" id="KW-1185">Reference proteome</keyword>
<keyword evidence="8" id="KW-0653">Protein transport</keyword>
<keyword evidence="9" id="KW-0809">Transit peptide</keyword>
<evidence type="ECO:0000256" key="19">
    <source>
        <dbReference type="ARBA" id="ARBA00033150"/>
    </source>
</evidence>
<comment type="subcellular location">
    <subcellularLocation>
        <location evidence="3">Mitochondrion inner membrane</location>
        <topology evidence="3">Single-pass type II membrane protein</topology>
        <orientation evidence="3">Intermembrane side</orientation>
    </subcellularLocation>
</comment>
<sequence>MIRPAYNCFRGSSLRAVSRTSTQIPRRRFISTAPKRSTWKGAAVRWGLAGAAVYYYNTSNVFAEELALIHEPPLHTQSTSETTHLTLDSIAARKQSSRDASSSSPPLDAKVIDPTTVDGPLGTGGAAPGSPEELEEEAGQEGAFNPETGEINWDCPCLGGMANGPCGDEFKAAFSCFVYSQEEPKGVDCIEKFKGMQDCFRQHPDIYGAELDDDDDDGELDATTEHAASNSTEPPSEGGATPSSPNPEEAVKTTKIPEHTPHAKTIGITSKPPPESVEAEQKGDSVSS</sequence>
<accession>A0A9P4P1B8</accession>
<keyword evidence="15" id="KW-0472">Membrane</keyword>
<dbReference type="InterPro" id="IPR039289">
    <property type="entry name" value="CHCHD4"/>
</dbReference>
<keyword evidence="12" id="KW-0560">Oxidoreductase</keyword>
<keyword evidence="10" id="KW-0735">Signal-anchor</keyword>
<keyword evidence="17" id="KW-0676">Redox-active center</keyword>
<evidence type="ECO:0000256" key="12">
    <source>
        <dbReference type="ARBA" id="ARBA00023002"/>
    </source>
</evidence>
<dbReference type="OrthoDB" id="7481291at2759"/>
<dbReference type="FunFam" id="1.10.287.2900:FF:000002">
    <property type="entry name" value="Mitochondrial intermembrane space import and assembly protein"/>
    <property type="match status" value="1"/>
</dbReference>
<evidence type="ECO:0000256" key="16">
    <source>
        <dbReference type="ARBA" id="ARBA00023157"/>
    </source>
</evidence>
<feature type="region of interest" description="Disordered" evidence="20">
    <location>
        <begin position="207"/>
        <end position="288"/>
    </location>
</feature>
<evidence type="ECO:0000256" key="7">
    <source>
        <dbReference type="ARBA" id="ARBA00022792"/>
    </source>
</evidence>
<keyword evidence="13" id="KW-0811">Translocation</keyword>
<evidence type="ECO:0000256" key="17">
    <source>
        <dbReference type="ARBA" id="ARBA00023284"/>
    </source>
</evidence>
<feature type="compositionally biased region" description="Basic and acidic residues" evidence="20">
    <location>
        <begin position="279"/>
        <end position="288"/>
    </location>
</feature>
<evidence type="ECO:0000256" key="2">
    <source>
        <dbReference type="ARBA" id="ARBA00001973"/>
    </source>
</evidence>
<comment type="function">
    <text evidence="18">Required for the import and folding of small cysteine-containing proteins (small Tim) in the mitochondrial intermembrane space (IMS). Forms a redox cycle with ERV1 that involves a disulfide relay system. Precursor proteins to be imported into the IMS are translocated in their reduced form into the mitochondria. The oxidized form of MIA40 forms a transient intermolecular disulfide bridge with the reduced precursor protein, resulting in oxidation of the precursor protein that now contains an intramolecular disulfide bond and is able to undergo folding in the IMS.</text>
</comment>
<evidence type="ECO:0000256" key="15">
    <source>
        <dbReference type="ARBA" id="ARBA00023136"/>
    </source>
</evidence>
<evidence type="ECO:0000256" key="10">
    <source>
        <dbReference type="ARBA" id="ARBA00022968"/>
    </source>
</evidence>
<dbReference type="GO" id="GO:0045041">
    <property type="term" value="P:protein import into mitochondrial intermembrane space"/>
    <property type="evidence" value="ECO:0007669"/>
    <property type="project" value="InterPro"/>
</dbReference>
<comment type="cofactor">
    <cofactor evidence="1">
        <name>Zn(2+)</name>
        <dbReference type="ChEBI" id="CHEBI:29105"/>
    </cofactor>
</comment>
<evidence type="ECO:0000313" key="21">
    <source>
        <dbReference type="EMBL" id="KAF2435495.1"/>
    </source>
</evidence>
<dbReference type="GO" id="GO:0015035">
    <property type="term" value="F:protein-disulfide reductase activity"/>
    <property type="evidence" value="ECO:0007669"/>
    <property type="project" value="InterPro"/>
</dbReference>
<evidence type="ECO:0000256" key="8">
    <source>
        <dbReference type="ARBA" id="ARBA00022927"/>
    </source>
</evidence>
<evidence type="ECO:0000256" key="9">
    <source>
        <dbReference type="ARBA" id="ARBA00022946"/>
    </source>
</evidence>
<dbReference type="PANTHER" id="PTHR21622:SF0">
    <property type="entry name" value="COILED-COIL-HELIX-COILED-COIL-HELIX DOMAIN CONTAINING 4"/>
    <property type="match status" value="1"/>
</dbReference>
<comment type="cofactor">
    <cofactor evidence="2">
        <name>Cu(2+)</name>
        <dbReference type="ChEBI" id="CHEBI:29036"/>
    </cofactor>
</comment>
<dbReference type="GO" id="GO:0005743">
    <property type="term" value="C:mitochondrial inner membrane"/>
    <property type="evidence" value="ECO:0007669"/>
    <property type="project" value="UniProtKB-SubCell"/>
</dbReference>
<evidence type="ECO:0000256" key="4">
    <source>
        <dbReference type="ARBA" id="ARBA00013714"/>
    </source>
</evidence>
<feature type="region of interest" description="Disordered" evidence="20">
    <location>
        <begin position="91"/>
        <end position="147"/>
    </location>
</feature>
<feature type="compositionally biased region" description="Basic and acidic residues" evidence="20">
    <location>
        <begin position="249"/>
        <end position="261"/>
    </location>
</feature>
<evidence type="ECO:0000256" key="11">
    <source>
        <dbReference type="ARBA" id="ARBA00022989"/>
    </source>
</evidence>
<evidence type="ECO:0000256" key="20">
    <source>
        <dbReference type="SAM" id="MobiDB-lite"/>
    </source>
</evidence>
<dbReference type="EMBL" id="MU007013">
    <property type="protein sequence ID" value="KAF2435495.1"/>
    <property type="molecule type" value="Genomic_DNA"/>
</dbReference>
<keyword evidence="5" id="KW-0813">Transport</keyword>
<keyword evidence="7" id="KW-0999">Mitochondrion inner membrane</keyword>
<evidence type="ECO:0000256" key="5">
    <source>
        <dbReference type="ARBA" id="ARBA00022448"/>
    </source>
</evidence>
<proteinExistence type="predicted"/>
<keyword evidence="6" id="KW-0812">Transmembrane</keyword>
<dbReference type="PANTHER" id="PTHR21622">
    <property type="entry name" value="COILED-COIL-HELIX-COILED-COIL-HELIX DOMAIN CONTAINING 4"/>
    <property type="match status" value="1"/>
</dbReference>
<dbReference type="GO" id="GO:0005758">
    <property type="term" value="C:mitochondrial intermembrane space"/>
    <property type="evidence" value="ECO:0007669"/>
    <property type="project" value="TreeGrafter"/>
</dbReference>
<gene>
    <name evidence="21" type="ORF">EJ08DRAFT_645786</name>
</gene>
<evidence type="ECO:0000256" key="6">
    <source>
        <dbReference type="ARBA" id="ARBA00022692"/>
    </source>
</evidence>
<organism evidence="21 22">
    <name type="scientific">Tothia fuscella</name>
    <dbReference type="NCBI Taxonomy" id="1048955"/>
    <lineage>
        <taxon>Eukaryota</taxon>
        <taxon>Fungi</taxon>
        <taxon>Dikarya</taxon>
        <taxon>Ascomycota</taxon>
        <taxon>Pezizomycotina</taxon>
        <taxon>Dothideomycetes</taxon>
        <taxon>Pleosporomycetidae</taxon>
        <taxon>Venturiales</taxon>
        <taxon>Cylindrosympodiaceae</taxon>
        <taxon>Tothia</taxon>
    </lineage>
</organism>
<evidence type="ECO:0000313" key="22">
    <source>
        <dbReference type="Proteomes" id="UP000800235"/>
    </source>
</evidence>
<keyword evidence="14" id="KW-0496">Mitochondrion</keyword>
<protein>
    <recommendedName>
        <fullName evidence="4">Mitochondrial intermembrane space import and assembly protein 40</fullName>
    </recommendedName>
    <alternativeName>
        <fullName evidence="19">Mitochondrial import inner membrane translocase TIM40</fullName>
    </alternativeName>
</protein>
<dbReference type="Gene3D" id="1.10.287.2900">
    <property type="match status" value="1"/>
</dbReference>
<reference evidence="21" key="1">
    <citation type="journal article" date="2020" name="Stud. Mycol.">
        <title>101 Dothideomycetes genomes: a test case for predicting lifestyles and emergence of pathogens.</title>
        <authorList>
            <person name="Haridas S."/>
            <person name="Albert R."/>
            <person name="Binder M."/>
            <person name="Bloem J."/>
            <person name="Labutti K."/>
            <person name="Salamov A."/>
            <person name="Andreopoulos B."/>
            <person name="Baker S."/>
            <person name="Barry K."/>
            <person name="Bills G."/>
            <person name="Bluhm B."/>
            <person name="Cannon C."/>
            <person name="Castanera R."/>
            <person name="Culley D."/>
            <person name="Daum C."/>
            <person name="Ezra D."/>
            <person name="Gonzalez J."/>
            <person name="Henrissat B."/>
            <person name="Kuo A."/>
            <person name="Liang C."/>
            <person name="Lipzen A."/>
            <person name="Lutzoni F."/>
            <person name="Magnuson J."/>
            <person name="Mondo S."/>
            <person name="Nolan M."/>
            <person name="Ohm R."/>
            <person name="Pangilinan J."/>
            <person name="Park H.-J."/>
            <person name="Ramirez L."/>
            <person name="Alfaro M."/>
            <person name="Sun H."/>
            <person name="Tritt A."/>
            <person name="Yoshinaga Y."/>
            <person name="Zwiers L.-H."/>
            <person name="Turgeon B."/>
            <person name="Goodwin S."/>
            <person name="Spatafora J."/>
            <person name="Crous P."/>
            <person name="Grigoriev I."/>
        </authorList>
    </citation>
    <scope>NUCLEOTIDE SEQUENCE</scope>
    <source>
        <strain evidence="21">CBS 130266</strain>
    </source>
</reference>
<dbReference type="AlphaFoldDB" id="A0A9P4P1B8"/>
<keyword evidence="11" id="KW-1133">Transmembrane helix</keyword>
<dbReference type="Proteomes" id="UP000800235">
    <property type="component" value="Unassembled WGS sequence"/>
</dbReference>
<keyword evidence="16" id="KW-1015">Disulfide bond</keyword>